<evidence type="ECO:0000259" key="4">
    <source>
        <dbReference type="PROSITE" id="PS50995"/>
    </source>
</evidence>
<dbReference type="GO" id="GO:0003700">
    <property type="term" value="F:DNA-binding transcription factor activity"/>
    <property type="evidence" value="ECO:0007669"/>
    <property type="project" value="InterPro"/>
</dbReference>
<name>A0A454AAS8_ECOL5</name>
<dbReference type="SMART" id="SM00347">
    <property type="entry name" value="HTH_MARR"/>
    <property type="match status" value="1"/>
</dbReference>
<dbReference type="Proteomes" id="UP000009182">
    <property type="component" value="Chromosome"/>
</dbReference>
<dbReference type="PROSITE" id="PS50995">
    <property type="entry name" value="HTH_MARR_2"/>
    <property type="match status" value="1"/>
</dbReference>
<evidence type="ECO:0000313" key="6">
    <source>
        <dbReference type="Proteomes" id="UP000009182"/>
    </source>
</evidence>
<evidence type="ECO:0000256" key="2">
    <source>
        <dbReference type="ARBA" id="ARBA00023125"/>
    </source>
</evidence>
<protein>
    <submittedName>
        <fullName evidence="5">PapX protein</fullName>
    </submittedName>
</protein>
<dbReference type="Gene3D" id="1.10.10.10">
    <property type="entry name" value="Winged helix-like DNA-binding domain superfamily/Winged helix DNA-binding domain"/>
    <property type="match status" value="1"/>
</dbReference>
<dbReference type="SUPFAM" id="SSF46785">
    <property type="entry name" value="Winged helix' DNA-binding domain"/>
    <property type="match status" value="1"/>
</dbReference>
<evidence type="ECO:0000313" key="5">
    <source>
        <dbReference type="EMBL" id="ABG72467.1"/>
    </source>
</evidence>
<dbReference type="GO" id="GO:0003677">
    <property type="term" value="F:DNA binding"/>
    <property type="evidence" value="ECO:0007669"/>
    <property type="project" value="UniProtKB-KW"/>
</dbReference>
<dbReference type="PANTHER" id="PTHR42756">
    <property type="entry name" value="TRANSCRIPTIONAL REGULATOR, MARR"/>
    <property type="match status" value="1"/>
</dbReference>
<feature type="domain" description="HTH marR-type" evidence="4">
    <location>
        <begin position="43"/>
        <end position="177"/>
    </location>
</feature>
<dbReference type="InterPro" id="IPR000835">
    <property type="entry name" value="HTH_MarR-typ"/>
</dbReference>
<dbReference type="KEGG" id="ecp:ECP_4531"/>
<accession>A0A454AAS8</accession>
<dbReference type="PANTHER" id="PTHR42756:SF1">
    <property type="entry name" value="TRANSCRIPTIONAL REPRESSOR OF EMRAB OPERON"/>
    <property type="match status" value="1"/>
</dbReference>
<gene>
    <name evidence="5" type="ordered locus">ECP_4531</name>
</gene>
<dbReference type="InterPro" id="IPR036388">
    <property type="entry name" value="WH-like_DNA-bd_sf"/>
</dbReference>
<keyword evidence="1" id="KW-0805">Transcription regulation</keyword>
<dbReference type="EMBL" id="CP000247">
    <property type="protein sequence ID" value="ABG72467.1"/>
    <property type="molecule type" value="Genomic_DNA"/>
</dbReference>
<dbReference type="InterPro" id="IPR023187">
    <property type="entry name" value="Tscrpt_reg_MarR-type_CS"/>
</dbReference>
<organism evidence="5 6">
    <name type="scientific">Escherichia coli O6:K15:H31 (strain 536 / UPEC)</name>
    <dbReference type="NCBI Taxonomy" id="362663"/>
    <lineage>
        <taxon>Bacteria</taxon>
        <taxon>Pseudomonadati</taxon>
        <taxon>Pseudomonadota</taxon>
        <taxon>Gammaproteobacteria</taxon>
        <taxon>Enterobacterales</taxon>
        <taxon>Enterobacteriaceae</taxon>
        <taxon>Escherichia</taxon>
    </lineage>
</organism>
<dbReference type="AlphaFoldDB" id="A0A454AAS8"/>
<proteinExistence type="predicted"/>
<dbReference type="PROSITE" id="PS01117">
    <property type="entry name" value="HTH_MARR_1"/>
    <property type="match status" value="1"/>
</dbReference>
<evidence type="ECO:0000256" key="1">
    <source>
        <dbReference type="ARBA" id="ARBA00023015"/>
    </source>
</evidence>
<reference evidence="5 6" key="1">
    <citation type="journal article" date="2006" name="Mol. Microbiol.">
        <title>Role of pathogenicity island-associated integrases in the genome plasticity of uropathogenic Escherichia coli strain 536.</title>
        <authorList>
            <person name="Hochhut B."/>
            <person name="Wilde C."/>
            <person name="Balling G."/>
            <person name="Middendorf B."/>
            <person name="Dobrindt U."/>
            <person name="Brzuszkiewicz E."/>
            <person name="Gottschalk G."/>
            <person name="Carniel E."/>
            <person name="Hacker J."/>
        </authorList>
    </citation>
    <scope>NUCLEOTIDE SEQUENCE [LARGE SCALE GENOMIC DNA]</scope>
    <source>
        <strain evidence="6">536 / UPEC</strain>
    </source>
</reference>
<keyword evidence="2" id="KW-0238">DNA-binding</keyword>
<evidence type="ECO:0000256" key="3">
    <source>
        <dbReference type="ARBA" id="ARBA00023163"/>
    </source>
</evidence>
<dbReference type="PRINTS" id="PR00598">
    <property type="entry name" value="HTHMARR"/>
</dbReference>
<keyword evidence="3" id="KW-0804">Transcription</keyword>
<dbReference type="InterPro" id="IPR036390">
    <property type="entry name" value="WH_DNA-bd_sf"/>
</dbReference>
<dbReference type="Pfam" id="PF01047">
    <property type="entry name" value="MarR"/>
    <property type="match status" value="1"/>
</dbReference>
<sequence length="184" mass="21614">MMRACTQTVCFSNMENNEMNNTDTLEKIIRHQKNKDPAYPFREHLLMQLCIRTNKRMQDNISEFLGVYGINHSVYMVLTTLFAAESHCLSPSEISQKLQFTRTNITRITDFLEKAGYVKRMDSREDRRAKKISLTSEGMFFIQRLTLAQSMYLKEIWGYLTHDEQELFEVINKKLLAHLDDVSS</sequence>